<reference evidence="10" key="1">
    <citation type="submission" date="2024-01" db="EMBL/GenBank/DDBJ databases">
        <title>GRCr8: a new rat reference genome assembly contstructed from accurate long reads and long range scaffolding.</title>
        <authorList>
            <person name="Doris P.A."/>
            <person name="Kalbfleisch T."/>
            <person name="Li K."/>
            <person name="Howe K."/>
            <person name="Wood J."/>
        </authorList>
    </citation>
    <scope>NUCLEOTIDE SEQUENCE [LARGE SCALE GENOMIC DNA]</scope>
    <source>
        <strain evidence="10">Brown Norway</strain>
    </source>
</reference>
<dbReference type="InterPro" id="IPR013162">
    <property type="entry name" value="CD80_C2-set"/>
</dbReference>
<dbReference type="InParanoid" id="F1LVL2"/>
<dbReference type="FunCoup" id="F1LVL2">
    <property type="interactions" value="148"/>
</dbReference>
<dbReference type="GO" id="GO:0042104">
    <property type="term" value="P:positive regulation of activated T cell proliferation"/>
    <property type="evidence" value="ECO:0007669"/>
    <property type="project" value="UniProtKB-ARBA"/>
</dbReference>
<proteinExistence type="evidence at protein level"/>
<comment type="subcellular location">
    <subcellularLocation>
        <location evidence="1">Membrane</location>
        <topology evidence="1">Single-pass type I membrane protein</topology>
    </subcellularLocation>
</comment>
<dbReference type="GO" id="GO:0061470">
    <property type="term" value="P:T follicular helper cell differentiation"/>
    <property type="evidence" value="ECO:0000266"/>
    <property type="project" value="RGD"/>
</dbReference>
<dbReference type="PROSITE" id="PS50835">
    <property type="entry name" value="IG_LIKE"/>
    <property type="match status" value="2"/>
</dbReference>
<dbReference type="HOGENOM" id="CLU_013137_8_2_1"/>
<accession>F1LVL2</accession>
<dbReference type="Reactome" id="R-RNO-9927354">
    <property type="pathway name" value="Co-stimulation by ICOS"/>
</dbReference>
<dbReference type="SMART" id="SM00409">
    <property type="entry name" value="IG"/>
    <property type="match status" value="1"/>
</dbReference>
<evidence type="ECO:0000256" key="6">
    <source>
        <dbReference type="ARBA" id="ARBA00023319"/>
    </source>
</evidence>
<evidence type="ECO:0000259" key="9">
    <source>
        <dbReference type="PROSITE" id="PS50835"/>
    </source>
</evidence>
<dbReference type="STRING" id="10116.ENSRNOP00000031382"/>
<dbReference type="GO" id="GO:0002250">
    <property type="term" value="P:adaptive immune response"/>
    <property type="evidence" value="ECO:0007669"/>
    <property type="project" value="UniProtKB-KW"/>
</dbReference>
<name>F1LVL2_RAT</name>
<dbReference type="PaxDb" id="10116-ENSRNOP00000031382"/>
<dbReference type="VEuPathDB" id="HostDB:ENSRNOG00000023109"/>
<dbReference type="GO" id="GO:0009897">
    <property type="term" value="C:external side of plasma membrane"/>
    <property type="evidence" value="ECO:0000266"/>
    <property type="project" value="RGD"/>
</dbReference>
<dbReference type="Gene3D" id="2.60.40.10">
    <property type="entry name" value="Immunoglobulins"/>
    <property type="match status" value="2"/>
</dbReference>
<reference evidence="10" key="2">
    <citation type="submission" date="2025-08" db="UniProtKB">
        <authorList>
            <consortium name="Ensembl"/>
        </authorList>
    </citation>
    <scope>IDENTIFICATION</scope>
    <source>
        <strain evidence="10">Brown Norway</strain>
    </source>
</reference>
<dbReference type="InterPro" id="IPR050504">
    <property type="entry name" value="IgSF_BTN/MOG"/>
</dbReference>
<dbReference type="GO" id="GO:0001817">
    <property type="term" value="P:regulation of cytokine production"/>
    <property type="evidence" value="ECO:0000318"/>
    <property type="project" value="GO_Central"/>
</dbReference>
<sequence>MQLKFFSGPGLFLLLFCSLCVEAEVKEVNAMVGSDVELRCVYPRRSHFSLDDLYVYWQIVDEAKTVVTYYLPSANESSTIHVSNSYKNRAHLSPDLMKEGDFSLHLQNVTPQDTQEFKCLVFRMSTVLGKALEEVVRLRVAANFSTPVISTSGSSDPGQERTFTCMSKNGYPEPNLYWINRTDNTLIDETLQNNTVYLNELGLYDVVSTLRIPWTPHVDVICCVENVALHQNITSISRADSFTGSMNTERPQEIHREATKVLFYVLAALLAVVVVIFIIVLYRCRRRPCQSYTGPRAVQLELTDHS</sequence>
<dbReference type="Proteomes" id="UP000002494">
    <property type="component" value="Chromosome 20"/>
</dbReference>
<dbReference type="InterPro" id="IPR003599">
    <property type="entry name" value="Ig_sub"/>
</dbReference>
<dbReference type="PANTHER" id="PTHR24100">
    <property type="entry name" value="BUTYROPHILIN"/>
    <property type="match status" value="1"/>
</dbReference>
<dbReference type="GeneTree" id="ENSGT00940000161590"/>
<evidence type="ECO:0000313" key="10">
    <source>
        <dbReference type="Ensembl" id="ENSRNOP00000031382.8"/>
    </source>
</evidence>
<dbReference type="GO" id="GO:0042802">
    <property type="term" value="F:identical protein binding"/>
    <property type="evidence" value="ECO:0000266"/>
    <property type="project" value="RGD"/>
</dbReference>
<evidence type="ECO:0000313" key="11">
    <source>
        <dbReference type="Proteomes" id="UP000002494"/>
    </source>
</evidence>
<feature type="domain" description="Ig-like" evidence="9">
    <location>
        <begin position="9"/>
        <end position="121"/>
    </location>
</feature>
<evidence type="ECO:0000256" key="1">
    <source>
        <dbReference type="ARBA" id="ARBA00004479"/>
    </source>
</evidence>
<gene>
    <name evidence="10 12" type="primary">Icoslg</name>
</gene>
<dbReference type="PANTHER" id="PTHR24100:SF151">
    <property type="entry name" value="ICOS LIGAND"/>
    <property type="match status" value="1"/>
</dbReference>
<organism evidence="10 11">
    <name type="scientific">Rattus norvegicus</name>
    <name type="common">Rat</name>
    <dbReference type="NCBI Taxonomy" id="10116"/>
    <lineage>
        <taxon>Eukaryota</taxon>
        <taxon>Metazoa</taxon>
        <taxon>Chordata</taxon>
        <taxon>Craniata</taxon>
        <taxon>Vertebrata</taxon>
        <taxon>Euteleostomi</taxon>
        <taxon>Mammalia</taxon>
        <taxon>Eutheria</taxon>
        <taxon>Euarchontoglires</taxon>
        <taxon>Glires</taxon>
        <taxon>Rodentia</taxon>
        <taxon>Myomorpha</taxon>
        <taxon>Muroidea</taxon>
        <taxon>Muridae</taxon>
        <taxon>Murinae</taxon>
        <taxon>Rattus</taxon>
    </lineage>
</organism>
<evidence type="ECO:0000256" key="2">
    <source>
        <dbReference type="ARBA" id="ARBA00022692"/>
    </source>
</evidence>
<dbReference type="SMART" id="SM00406">
    <property type="entry name" value="IGv"/>
    <property type="match status" value="1"/>
</dbReference>
<dbReference type="InterPro" id="IPR036179">
    <property type="entry name" value="Ig-like_dom_sf"/>
</dbReference>
<evidence type="ECO:0000256" key="5">
    <source>
        <dbReference type="ARBA" id="ARBA00023157"/>
    </source>
</evidence>
<dbReference type="RGD" id="1562791">
    <property type="gene designation" value="Icoslg"/>
</dbReference>
<dbReference type="eggNOG" id="ENOG502SQ2A">
    <property type="taxonomic scope" value="Eukaryota"/>
</dbReference>
<keyword evidence="3 7" id="KW-1133">Transmembrane helix</keyword>
<evidence type="ECO:0007829" key="13">
    <source>
        <dbReference type="PeptideAtlas" id="F1LVL2"/>
    </source>
</evidence>
<feature type="transmembrane region" description="Helical" evidence="7">
    <location>
        <begin position="261"/>
        <end position="282"/>
    </location>
</feature>
<evidence type="ECO:0000256" key="8">
    <source>
        <dbReference type="SAM" id="SignalP"/>
    </source>
</evidence>
<dbReference type="Pfam" id="PF07686">
    <property type="entry name" value="V-set"/>
    <property type="match status" value="1"/>
</dbReference>
<dbReference type="GO" id="GO:0005886">
    <property type="term" value="C:plasma membrane"/>
    <property type="evidence" value="ECO:0000266"/>
    <property type="project" value="RGD"/>
</dbReference>
<dbReference type="RefSeq" id="NP_001414305.1">
    <property type="nucleotide sequence ID" value="NM_001427376.1"/>
</dbReference>
<dbReference type="InterPro" id="IPR007110">
    <property type="entry name" value="Ig-like_dom"/>
</dbReference>
<dbReference type="GO" id="GO:0042113">
    <property type="term" value="P:B cell activation"/>
    <property type="evidence" value="ECO:0007669"/>
    <property type="project" value="UniProtKB-KW"/>
</dbReference>
<dbReference type="InterPro" id="IPR013783">
    <property type="entry name" value="Ig-like_fold"/>
</dbReference>
<feature type="signal peptide" evidence="8">
    <location>
        <begin position="1"/>
        <end position="23"/>
    </location>
</feature>
<evidence type="ECO:0000256" key="3">
    <source>
        <dbReference type="ARBA" id="ARBA00022989"/>
    </source>
</evidence>
<keyword evidence="4 7" id="KW-0472">Membrane</keyword>
<keyword evidence="13" id="KW-1267">Proteomics identification</keyword>
<evidence type="ECO:0000256" key="4">
    <source>
        <dbReference type="ARBA" id="ARBA00023136"/>
    </source>
</evidence>
<keyword evidence="8" id="KW-0732">Signal</keyword>
<dbReference type="InterPro" id="IPR013106">
    <property type="entry name" value="Ig_V-set"/>
</dbReference>
<keyword evidence="6" id="KW-0393">Immunoglobulin domain</keyword>
<evidence type="ECO:0000256" key="7">
    <source>
        <dbReference type="SAM" id="Phobius"/>
    </source>
</evidence>
<feature type="domain" description="Ig-like" evidence="9">
    <location>
        <begin position="147"/>
        <end position="234"/>
    </location>
</feature>
<protein>
    <submittedName>
        <fullName evidence="10">Inducible T-cell co-stimulator ligand</fullName>
    </submittedName>
</protein>
<dbReference type="AGR" id="RGD:1562791"/>
<keyword evidence="5" id="KW-1015">Disulfide bond</keyword>
<feature type="chain" id="PRO_5045664084" evidence="8">
    <location>
        <begin position="24"/>
        <end position="306"/>
    </location>
</feature>
<dbReference type="OMA" id="KATSNMQ"/>
<evidence type="ECO:0000313" key="12">
    <source>
        <dbReference type="RGD" id="1562791"/>
    </source>
</evidence>
<dbReference type="Bgee" id="ENSRNOG00000023109">
    <property type="expression patterns" value="Expressed in adult mammalian kidney and 18 other cell types or tissues"/>
</dbReference>
<reference evidence="10" key="3">
    <citation type="submission" date="2025-09" db="UniProtKB">
        <authorList>
            <consortium name="Ensembl"/>
        </authorList>
    </citation>
    <scope>IDENTIFICATION</scope>
    <source>
        <strain evidence="10">Brown Norway</strain>
    </source>
</reference>
<dbReference type="AlphaFoldDB" id="F1LVL2"/>
<dbReference type="Pfam" id="PF08205">
    <property type="entry name" value="C2-set_2"/>
    <property type="match status" value="1"/>
</dbReference>
<dbReference type="GO" id="GO:0048018">
    <property type="term" value="F:receptor ligand activity"/>
    <property type="evidence" value="ECO:0000266"/>
    <property type="project" value="RGD"/>
</dbReference>
<keyword evidence="2 7" id="KW-0812">Transmembrane</keyword>
<dbReference type="GO" id="GO:0005102">
    <property type="term" value="F:signaling receptor binding"/>
    <property type="evidence" value="ECO:0000318"/>
    <property type="project" value="GO_Central"/>
</dbReference>
<dbReference type="GO" id="GO:0050852">
    <property type="term" value="P:T cell receptor signaling pathway"/>
    <property type="evidence" value="ECO:0000318"/>
    <property type="project" value="GO_Central"/>
</dbReference>
<dbReference type="Ensembl" id="ENSRNOT00000038547.8">
    <property type="protein sequence ID" value="ENSRNOP00000031382.8"/>
    <property type="gene ID" value="ENSRNOG00000023109.8"/>
</dbReference>
<dbReference type="SUPFAM" id="SSF48726">
    <property type="entry name" value="Immunoglobulin"/>
    <property type="match status" value="2"/>
</dbReference>
<dbReference type="GO" id="GO:0032753">
    <property type="term" value="P:positive regulation of interleukin-4 production"/>
    <property type="evidence" value="ECO:0000266"/>
    <property type="project" value="RGD"/>
</dbReference>
<dbReference type="GeneID" id="499415"/>
<keyword evidence="11" id="KW-1185">Reference proteome</keyword>